<evidence type="ECO:0000259" key="4">
    <source>
        <dbReference type="SMART" id="SM00563"/>
    </source>
</evidence>
<keyword evidence="2 5" id="KW-0012">Acyltransferase</keyword>
<dbReference type="PANTHER" id="PTHR10434">
    <property type="entry name" value="1-ACYL-SN-GLYCEROL-3-PHOSPHATE ACYLTRANSFERASE"/>
    <property type="match status" value="1"/>
</dbReference>
<keyword evidence="3" id="KW-0472">Membrane</keyword>
<evidence type="ECO:0000256" key="1">
    <source>
        <dbReference type="ARBA" id="ARBA00022679"/>
    </source>
</evidence>
<name>A0A3B0TTI1_9ZZZZ</name>
<dbReference type="Pfam" id="PF01553">
    <property type="entry name" value="Acyltransferase"/>
    <property type="match status" value="1"/>
</dbReference>
<dbReference type="SMART" id="SM00563">
    <property type="entry name" value="PlsC"/>
    <property type="match status" value="1"/>
</dbReference>
<evidence type="ECO:0000313" key="5">
    <source>
        <dbReference type="EMBL" id="VAW21278.1"/>
    </source>
</evidence>
<protein>
    <submittedName>
        <fullName evidence="5">Acyl-CoA:1-acyl-sn-glycerol-3-phosphate acyltransferase</fullName>
        <ecNumber evidence="5">2.3.1.51</ecNumber>
    </submittedName>
</protein>
<dbReference type="AlphaFoldDB" id="A0A3B0TTI1"/>
<accession>A0A3B0TTI1</accession>
<evidence type="ECO:0000256" key="2">
    <source>
        <dbReference type="ARBA" id="ARBA00023315"/>
    </source>
</evidence>
<dbReference type="EMBL" id="UOEQ01000338">
    <property type="protein sequence ID" value="VAW21278.1"/>
    <property type="molecule type" value="Genomic_DNA"/>
</dbReference>
<dbReference type="EC" id="2.3.1.51" evidence="5"/>
<proteinExistence type="predicted"/>
<evidence type="ECO:0000256" key="3">
    <source>
        <dbReference type="SAM" id="Phobius"/>
    </source>
</evidence>
<keyword evidence="3" id="KW-0812">Transmembrane</keyword>
<dbReference type="GO" id="GO:0006654">
    <property type="term" value="P:phosphatidic acid biosynthetic process"/>
    <property type="evidence" value="ECO:0007669"/>
    <property type="project" value="TreeGrafter"/>
</dbReference>
<feature type="domain" description="Phospholipid/glycerol acyltransferase" evidence="4">
    <location>
        <begin position="65"/>
        <end position="184"/>
    </location>
</feature>
<keyword evidence="3" id="KW-1133">Transmembrane helix</keyword>
<organism evidence="5">
    <name type="scientific">hydrothermal vent metagenome</name>
    <dbReference type="NCBI Taxonomy" id="652676"/>
    <lineage>
        <taxon>unclassified sequences</taxon>
        <taxon>metagenomes</taxon>
        <taxon>ecological metagenomes</taxon>
    </lineage>
</organism>
<dbReference type="PANTHER" id="PTHR10434:SF11">
    <property type="entry name" value="1-ACYL-SN-GLYCEROL-3-PHOSPHATE ACYLTRANSFERASE"/>
    <property type="match status" value="1"/>
</dbReference>
<sequence length="266" mass="29112">MIRRILFFIFIIVPFLIVAVPVQWLIILLKLPVWNVIPRAFHKLAAIFLGLNVRLIGKPETGMSTLVVANHISWIDIIAIGSVANVTFVAKDELAKWPFVGFFSRLQKTIYVASSAKTAARTATNEMARRMVGGGAVCLFAEGRSDTGTHVMPFRSGLIAAAQTALIDAGAKYVSIQPVTIAYTHLQGLPITRPERSLIAWIKAKSIAENIWDILVSGTRDVTIAFGQPMPLAEGSNRKAITKLAENEVRRTLVALNRGGKLTQNN</sequence>
<dbReference type="GO" id="GO:0003841">
    <property type="term" value="F:1-acylglycerol-3-phosphate O-acyltransferase activity"/>
    <property type="evidence" value="ECO:0007669"/>
    <property type="project" value="UniProtKB-EC"/>
</dbReference>
<reference evidence="5" key="1">
    <citation type="submission" date="2018-06" db="EMBL/GenBank/DDBJ databases">
        <authorList>
            <person name="Zhirakovskaya E."/>
        </authorList>
    </citation>
    <scope>NUCLEOTIDE SEQUENCE</scope>
</reference>
<feature type="transmembrane region" description="Helical" evidence="3">
    <location>
        <begin position="7"/>
        <end position="28"/>
    </location>
</feature>
<dbReference type="CDD" id="cd07989">
    <property type="entry name" value="LPLAT_AGPAT-like"/>
    <property type="match status" value="1"/>
</dbReference>
<keyword evidence="1 5" id="KW-0808">Transferase</keyword>
<gene>
    <name evidence="5" type="ORF">MNBD_ALPHA11-1467</name>
</gene>
<dbReference type="SUPFAM" id="SSF69593">
    <property type="entry name" value="Glycerol-3-phosphate (1)-acyltransferase"/>
    <property type="match status" value="1"/>
</dbReference>
<dbReference type="InterPro" id="IPR002123">
    <property type="entry name" value="Plipid/glycerol_acylTrfase"/>
</dbReference>